<dbReference type="Pfam" id="PF01514">
    <property type="entry name" value="YscJ_FliF"/>
    <property type="match status" value="1"/>
</dbReference>
<dbReference type="InterPro" id="IPR045851">
    <property type="entry name" value="AMP-bd_C_sf"/>
</dbReference>
<dbReference type="PANTHER" id="PTHR30046">
    <property type="entry name" value="FLAGELLAR M-RING PROTEIN"/>
    <property type="match status" value="1"/>
</dbReference>
<keyword evidence="3 8" id="KW-0732">Signal</keyword>
<dbReference type="PROSITE" id="PS51257">
    <property type="entry name" value="PROKAR_LIPOPROTEIN"/>
    <property type="match status" value="1"/>
</dbReference>
<gene>
    <name evidence="10" type="ORF">BW685_31380</name>
</gene>
<evidence type="ECO:0000313" key="11">
    <source>
        <dbReference type="Proteomes" id="UP000187194"/>
    </source>
</evidence>
<comment type="caution">
    <text evidence="10">The sequence shown here is derived from an EMBL/GenBank/DDBJ whole genome shotgun (WGS) entry which is preliminary data.</text>
</comment>
<evidence type="ECO:0000313" key="10">
    <source>
        <dbReference type="EMBL" id="OMG69471.1"/>
    </source>
</evidence>
<feature type="transmembrane region" description="Helical" evidence="8">
    <location>
        <begin position="226"/>
        <end position="248"/>
    </location>
</feature>
<keyword evidence="7 8" id="KW-0449">Lipoprotein</keyword>
<accession>A0A1R1J368</accession>
<dbReference type="EMBL" id="MTJZ01000065">
    <property type="protein sequence ID" value="OMG69471.1"/>
    <property type="molecule type" value="Genomic_DNA"/>
</dbReference>
<evidence type="ECO:0000256" key="8">
    <source>
        <dbReference type="RuleBase" id="RU364102"/>
    </source>
</evidence>
<dbReference type="InterPro" id="IPR006182">
    <property type="entry name" value="FliF_N_dom"/>
</dbReference>
<evidence type="ECO:0000256" key="7">
    <source>
        <dbReference type="ARBA" id="ARBA00023288"/>
    </source>
</evidence>
<dbReference type="GO" id="GO:0009306">
    <property type="term" value="P:protein secretion"/>
    <property type="evidence" value="ECO:0007669"/>
    <property type="project" value="InterPro"/>
</dbReference>
<keyword evidence="8" id="KW-1133">Transmembrane helix</keyword>
<evidence type="ECO:0000256" key="1">
    <source>
        <dbReference type="ARBA" id="ARBA00004459"/>
    </source>
</evidence>
<evidence type="ECO:0000256" key="5">
    <source>
        <dbReference type="ARBA" id="ARBA00023139"/>
    </source>
</evidence>
<reference evidence="10 11" key="1">
    <citation type="submission" date="2017-01" db="EMBL/GenBank/DDBJ databases">
        <title>Phylogeographic, genomic and meropenem susceptibility analysis of Burkholderia ubonensis.</title>
        <authorList>
            <person name="Price E.P."/>
            <person name="Sarovich D.S."/>
            <person name="Webb J.R."/>
            <person name="Hall C.M."/>
            <person name="Sahl J.W."/>
            <person name="Kaestli M."/>
            <person name="Mayo M."/>
            <person name="Harrington G."/>
            <person name="Baker A.L."/>
            <person name="Sidak-Loftis L.C."/>
            <person name="Lummis M."/>
            <person name="Schupp J.M."/>
            <person name="Gillece J.D."/>
            <person name="Tuanyok A."/>
            <person name="Warner J."/>
            <person name="Busch J.D."/>
            <person name="Keim P."/>
            <person name="Currie B.J."/>
            <person name="Wagner D.M."/>
        </authorList>
    </citation>
    <scope>NUCLEOTIDE SEQUENCE [LARGE SCALE GENOMIC DNA]</scope>
    <source>
        <strain evidence="10 11">A21</strain>
    </source>
</reference>
<dbReference type="NCBIfam" id="TIGR02544">
    <property type="entry name" value="III_secr_YscJ"/>
    <property type="match status" value="1"/>
</dbReference>
<dbReference type="PRINTS" id="PR01338">
    <property type="entry name" value="TYPE3OMKPROT"/>
</dbReference>
<proteinExistence type="inferred from homology"/>
<dbReference type="GO" id="GO:0009279">
    <property type="term" value="C:cell outer membrane"/>
    <property type="evidence" value="ECO:0007669"/>
    <property type="project" value="UniProtKB-SubCell"/>
</dbReference>
<dbReference type="RefSeq" id="WP_076482206.1">
    <property type="nucleotide sequence ID" value="NZ_MTJZ01000065.1"/>
</dbReference>
<name>A0A1R1J368_9BURK</name>
<dbReference type="Gene3D" id="3.30.70.1530">
    <property type="entry name" value="Hypothetical protein rpa1041"/>
    <property type="match status" value="1"/>
</dbReference>
<keyword evidence="4 8" id="KW-0472">Membrane</keyword>
<evidence type="ECO:0000256" key="6">
    <source>
        <dbReference type="ARBA" id="ARBA00023237"/>
    </source>
</evidence>
<dbReference type="InterPro" id="IPR003282">
    <property type="entry name" value="T3SS_SctJ"/>
</dbReference>
<dbReference type="InterPro" id="IPR043427">
    <property type="entry name" value="YscJ/FliF"/>
</dbReference>
<dbReference type="Gene3D" id="3.30.300.30">
    <property type="match status" value="1"/>
</dbReference>
<keyword evidence="5 8" id="KW-0564">Palmitate</keyword>
<protein>
    <recommendedName>
        <fullName evidence="8">Lipoprotein</fullName>
    </recommendedName>
</protein>
<feature type="domain" description="Flagellar M-ring N-terminal" evidence="9">
    <location>
        <begin position="36"/>
        <end position="201"/>
    </location>
</feature>
<sequence length="290" mass="29898">MTMDRLRPPTSAAGRRRTARLAALLASAVLVAGCQQELYGGLAERDCNEMMAALLQNGVDAQKKTPDGGKTWTLAVDDKQIVKAMEVLRARGLPATRYDDLGALFKKDGLVSTPTEERVRFIYGVSQELSDTLSKIDGVVVARVHIVLPNNDPLAQVAKPSSASVFIKYRPNANLATLTPQIKNLVVHSVEGLTYDEVSVTSVAADPVDLVSAAQPPAQKSGGATLVGVLIAIFACVALAAAGGALWWRARKHGGAGAGGLAARLRGGSGGNGGGGGANAAAAPQQAGAR</sequence>
<keyword evidence="8" id="KW-0812">Transmembrane</keyword>
<evidence type="ECO:0000256" key="2">
    <source>
        <dbReference type="ARBA" id="ARBA00009509"/>
    </source>
</evidence>
<organism evidence="10 11">
    <name type="scientific">Burkholderia ubonensis</name>
    <dbReference type="NCBI Taxonomy" id="101571"/>
    <lineage>
        <taxon>Bacteria</taxon>
        <taxon>Pseudomonadati</taxon>
        <taxon>Pseudomonadota</taxon>
        <taxon>Betaproteobacteria</taxon>
        <taxon>Burkholderiales</taxon>
        <taxon>Burkholderiaceae</taxon>
        <taxon>Burkholderia</taxon>
        <taxon>Burkholderia cepacia complex</taxon>
    </lineage>
</organism>
<evidence type="ECO:0000256" key="3">
    <source>
        <dbReference type="ARBA" id="ARBA00022729"/>
    </source>
</evidence>
<keyword evidence="6 8" id="KW-0998">Cell outer membrane</keyword>
<comment type="subcellular location">
    <subcellularLocation>
        <location evidence="1">Cell outer membrane</location>
        <topology evidence="1">Lipid-anchor</topology>
    </subcellularLocation>
</comment>
<evidence type="ECO:0000256" key="4">
    <source>
        <dbReference type="ARBA" id="ARBA00023136"/>
    </source>
</evidence>
<dbReference type="AlphaFoldDB" id="A0A1R1J368"/>
<dbReference type="Proteomes" id="UP000187194">
    <property type="component" value="Unassembled WGS sequence"/>
</dbReference>
<comment type="similarity">
    <text evidence="2 8">Belongs to the YscJ lipoprotein family.</text>
</comment>
<dbReference type="PANTHER" id="PTHR30046:SF2">
    <property type="entry name" value="YOP PROTEINS TRANSLOCATION LIPOPROTEIN J"/>
    <property type="match status" value="1"/>
</dbReference>
<evidence type="ECO:0000259" key="9">
    <source>
        <dbReference type="Pfam" id="PF01514"/>
    </source>
</evidence>